<evidence type="ECO:0000313" key="2">
    <source>
        <dbReference type="Proteomes" id="UP001157502"/>
    </source>
</evidence>
<keyword evidence="2" id="KW-1185">Reference proteome</keyword>
<sequence length="78" mass="8496">MRVGSVALTIISCNINQWQRKPDPLTERVNIPAATSGPRLPLDDNDCPGSEPEAERGDRQAGSCPMATSWYVRAGLTR</sequence>
<name>A0ACC2FJZ5_DALPE</name>
<comment type="caution">
    <text evidence="1">The sequence shown here is derived from an EMBL/GenBank/DDBJ whole genome shotgun (WGS) entry which is preliminary data.</text>
</comment>
<gene>
    <name evidence="1" type="ORF">DPEC_G00286850</name>
</gene>
<organism evidence="1 2">
    <name type="scientific">Dallia pectoralis</name>
    <name type="common">Alaska blackfish</name>
    <dbReference type="NCBI Taxonomy" id="75939"/>
    <lineage>
        <taxon>Eukaryota</taxon>
        <taxon>Metazoa</taxon>
        <taxon>Chordata</taxon>
        <taxon>Craniata</taxon>
        <taxon>Vertebrata</taxon>
        <taxon>Euteleostomi</taxon>
        <taxon>Actinopterygii</taxon>
        <taxon>Neopterygii</taxon>
        <taxon>Teleostei</taxon>
        <taxon>Protacanthopterygii</taxon>
        <taxon>Esociformes</taxon>
        <taxon>Umbridae</taxon>
        <taxon>Dallia</taxon>
    </lineage>
</organism>
<accession>A0ACC2FJZ5</accession>
<dbReference type="EMBL" id="CM055753">
    <property type="protein sequence ID" value="KAJ7991724.1"/>
    <property type="molecule type" value="Genomic_DNA"/>
</dbReference>
<proteinExistence type="predicted"/>
<protein>
    <submittedName>
        <fullName evidence="1">Uncharacterized protein</fullName>
    </submittedName>
</protein>
<dbReference type="Proteomes" id="UP001157502">
    <property type="component" value="Chromosome 26"/>
</dbReference>
<reference evidence="1" key="1">
    <citation type="submission" date="2021-05" db="EMBL/GenBank/DDBJ databases">
        <authorList>
            <person name="Pan Q."/>
            <person name="Jouanno E."/>
            <person name="Zahm M."/>
            <person name="Klopp C."/>
            <person name="Cabau C."/>
            <person name="Louis A."/>
            <person name="Berthelot C."/>
            <person name="Parey E."/>
            <person name="Roest Crollius H."/>
            <person name="Montfort J."/>
            <person name="Robinson-Rechavi M."/>
            <person name="Bouchez O."/>
            <person name="Lampietro C."/>
            <person name="Lopez Roques C."/>
            <person name="Donnadieu C."/>
            <person name="Postlethwait J."/>
            <person name="Bobe J."/>
            <person name="Dillon D."/>
            <person name="Chandos A."/>
            <person name="von Hippel F."/>
            <person name="Guiguen Y."/>
        </authorList>
    </citation>
    <scope>NUCLEOTIDE SEQUENCE</scope>
    <source>
        <strain evidence="1">YG-Jan2019</strain>
    </source>
</reference>
<evidence type="ECO:0000313" key="1">
    <source>
        <dbReference type="EMBL" id="KAJ7991724.1"/>
    </source>
</evidence>